<feature type="transmembrane region" description="Helical" evidence="2">
    <location>
        <begin position="549"/>
        <end position="568"/>
    </location>
</feature>
<feature type="transmembrane region" description="Helical" evidence="2">
    <location>
        <begin position="325"/>
        <end position="349"/>
    </location>
</feature>
<keyword evidence="3" id="KW-0934">Plastid</keyword>
<organism evidence="3">
    <name type="scientific">Caulerpa cupressoides</name>
    <dbReference type="NCBI Taxonomy" id="148945"/>
    <lineage>
        <taxon>Eukaryota</taxon>
        <taxon>Viridiplantae</taxon>
        <taxon>Chlorophyta</taxon>
        <taxon>core chlorophytes</taxon>
        <taxon>Ulvophyceae</taxon>
        <taxon>TCBD clade</taxon>
        <taxon>Bryopsidales</taxon>
        <taxon>Halimedineae</taxon>
        <taxon>Caulerpaceae</taxon>
        <taxon>Caulerpa</taxon>
    </lineage>
</organism>
<evidence type="ECO:0000256" key="2">
    <source>
        <dbReference type="SAM" id="Phobius"/>
    </source>
</evidence>
<name>A0A3G2SDE0_9CHLO</name>
<sequence length="664" mass="73939">MLRPKQNFNFSSVLNGHIRKKTVFTLPHKNFQEEISVNDTTGVVDMLNCNTQKVYLKDFYGLDNQPSLVEKAAGTPSFPDPEKLDLDAAHKQFKENMVEITREDQAEIAANQLYLERNQNRNLLLIDSRLLGHRVPWSKIDQIDVGLEAEIDTQVSSQSFERVQASVAREIASKAQAIRQEGALKNIRDTRSQVTENLNQMLEDEISGQQQIVDDIRFKEMDHYVHQQIDTATQKHLDRCLELIENRLNELKINTPTPKNSEIGIEPITPTANQLPQGFVYAGVVPGNGGDDIEPPGNGGNGGGGPGASGSGDDFSGDSPDSPGIGYYALMLLFWGTLLSTLKIIYSFVSSFIIDKLNFNGLNLLDISEKMFGKEQDEEVPSVQEGEAHQLEVKPPRLTSRLPSLVPLIVAGAGLVAWSYLLSPENLMRCLNLFFNLSAMLGRSFGRLLLYVIPQPLQAVAILLGNGVAQVFSFTRRVLIPAIMLSRTLMVLGLKLYVLLKLATFGVELCRLFSILSPPWLKKGVQQAVEAVESSNQIEPTSSITESPFLFGFVKSLLVFLLPFIPLAENKGLKLAGWALFMFLVNRDTVYTTVLVDKLLEYPSVVKLLSCVLGRFACIFITINLSKELKEKDSKFIIWLFYGSLYYYKVFGLALRASSNLLPV</sequence>
<gene>
    <name evidence="3" type="primary">orf12</name>
</gene>
<keyword evidence="3" id="KW-0150">Chloroplast</keyword>
<accession>A0A3G2SDE0</accession>
<evidence type="ECO:0000256" key="1">
    <source>
        <dbReference type="SAM" id="MobiDB-lite"/>
    </source>
</evidence>
<protein>
    <submittedName>
        <fullName evidence="3">Uncharacterized protein</fullName>
    </submittedName>
</protein>
<feature type="compositionally biased region" description="Gly residues" evidence="1">
    <location>
        <begin position="297"/>
        <end position="310"/>
    </location>
</feature>
<geneLocation type="chloroplast" evidence="3"/>
<dbReference type="EMBL" id="MG797569">
    <property type="protein sequence ID" value="AYO45733.1"/>
    <property type="molecule type" value="Genomic_DNA"/>
</dbReference>
<reference evidence="3" key="1">
    <citation type="journal article" date="2018" name="Mitochondrial DNA Part B Resour">
        <title>Characterization of the complete chloroplast genome of Caulerpa cupressoides (Bryopsidales, Chlorophyta).</title>
        <authorList>
            <person name="Yan H."/>
            <person name="Yuan Y."/>
            <person name="Qiu Q."/>
            <person name="Gao D."/>
        </authorList>
    </citation>
    <scope>NUCLEOTIDE SEQUENCE</scope>
</reference>
<keyword evidence="2" id="KW-0812">Transmembrane</keyword>
<keyword evidence="2" id="KW-0472">Membrane</keyword>
<feature type="transmembrane region" description="Helical" evidence="2">
    <location>
        <begin position="637"/>
        <end position="655"/>
    </location>
</feature>
<proteinExistence type="predicted"/>
<feature type="transmembrane region" description="Helical" evidence="2">
    <location>
        <begin position="402"/>
        <end position="421"/>
    </location>
</feature>
<feature type="region of interest" description="Disordered" evidence="1">
    <location>
        <begin position="286"/>
        <end position="318"/>
    </location>
</feature>
<keyword evidence="2" id="KW-1133">Transmembrane helix</keyword>
<dbReference type="AlphaFoldDB" id="A0A3G2SDE0"/>
<evidence type="ECO:0000313" key="3">
    <source>
        <dbReference type="EMBL" id="AYO45733.1"/>
    </source>
</evidence>